<keyword evidence="5 11" id="KW-0645">Protease</keyword>
<keyword evidence="15" id="KW-1185">Reference proteome</keyword>
<keyword evidence="6 11" id="KW-0479">Metal-binding</keyword>
<dbReference type="EC" id="3.4.24.-" evidence="11"/>
<dbReference type="SUPFAM" id="SSF55486">
    <property type="entry name" value="Metalloproteases ('zincins'), catalytic domain"/>
    <property type="match status" value="1"/>
</dbReference>
<dbReference type="Gene3D" id="3.10.170.10">
    <property type="match status" value="1"/>
</dbReference>
<keyword evidence="8 11" id="KW-0862">Zinc</keyword>
<keyword evidence="4 11" id="KW-0964">Secreted</keyword>
<evidence type="ECO:0000256" key="10">
    <source>
        <dbReference type="ARBA" id="ARBA00023145"/>
    </source>
</evidence>
<gene>
    <name evidence="14" type="ORF">HK105_201337</name>
</gene>
<comment type="subcellular location">
    <subcellularLocation>
        <location evidence="2 11">Secreted</location>
    </subcellularLocation>
</comment>
<evidence type="ECO:0000256" key="4">
    <source>
        <dbReference type="ARBA" id="ARBA00022525"/>
    </source>
</evidence>
<evidence type="ECO:0000256" key="9">
    <source>
        <dbReference type="ARBA" id="ARBA00023049"/>
    </source>
</evidence>
<feature type="region of interest" description="Disordered" evidence="12">
    <location>
        <begin position="288"/>
        <end position="329"/>
    </location>
</feature>
<keyword evidence="13" id="KW-0732">Signal</keyword>
<feature type="region of interest" description="Disordered" evidence="12">
    <location>
        <begin position="242"/>
        <end position="272"/>
    </location>
</feature>
<evidence type="ECO:0000256" key="3">
    <source>
        <dbReference type="ARBA" id="ARBA00006006"/>
    </source>
</evidence>
<keyword evidence="10 11" id="KW-0865">Zymogen</keyword>
<dbReference type="PANTHER" id="PTHR33478">
    <property type="entry name" value="EXTRACELLULAR METALLOPROTEINASE MEP"/>
    <property type="match status" value="1"/>
</dbReference>
<evidence type="ECO:0000256" key="1">
    <source>
        <dbReference type="ARBA" id="ARBA00001947"/>
    </source>
</evidence>
<comment type="caution">
    <text evidence="14">The sequence shown here is derived from an EMBL/GenBank/DDBJ whole genome shotgun (WGS) entry which is preliminary data.</text>
</comment>
<evidence type="ECO:0000313" key="14">
    <source>
        <dbReference type="EMBL" id="KAL2919067.1"/>
    </source>
</evidence>
<proteinExistence type="inferred from homology"/>
<evidence type="ECO:0000256" key="6">
    <source>
        <dbReference type="ARBA" id="ARBA00022723"/>
    </source>
</evidence>
<feature type="chain" id="PRO_5047365288" description="Extracellular metalloproteinase" evidence="13">
    <location>
        <begin position="16"/>
        <end position="795"/>
    </location>
</feature>
<reference evidence="14 15" key="1">
    <citation type="submission" date="2023-09" db="EMBL/GenBank/DDBJ databases">
        <title>Pangenome analysis of Batrachochytrium dendrobatidis and related Chytrids.</title>
        <authorList>
            <person name="Yacoub M.N."/>
            <person name="Stajich J.E."/>
            <person name="James T.Y."/>
        </authorList>
    </citation>
    <scope>NUCLEOTIDE SEQUENCE [LARGE SCALE GENOMIC DNA]</scope>
    <source>
        <strain evidence="14 15">JEL0888</strain>
    </source>
</reference>
<feature type="signal peptide" evidence="13">
    <location>
        <begin position="1"/>
        <end position="15"/>
    </location>
</feature>
<dbReference type="InterPro" id="IPR050371">
    <property type="entry name" value="Fungal_virulence_M36"/>
</dbReference>
<feature type="compositionally biased region" description="Basic and acidic residues" evidence="12">
    <location>
        <begin position="362"/>
        <end position="373"/>
    </location>
</feature>
<dbReference type="PANTHER" id="PTHR33478:SF1">
    <property type="entry name" value="EXTRACELLULAR METALLOPROTEINASE MEP"/>
    <property type="match status" value="1"/>
</dbReference>
<comment type="cofactor">
    <cofactor evidence="1 11">
        <name>Zn(2+)</name>
        <dbReference type="ChEBI" id="CHEBI:29105"/>
    </cofactor>
</comment>
<evidence type="ECO:0000256" key="5">
    <source>
        <dbReference type="ARBA" id="ARBA00022670"/>
    </source>
</evidence>
<feature type="compositionally biased region" description="Basic and acidic residues" evidence="12">
    <location>
        <begin position="252"/>
        <end position="266"/>
    </location>
</feature>
<sequence>MQLAALAALVSLVAAVPRPSRVGRNEVAIASFYSPPPSVDWNPSSGSASPSTKTLDTAALRKAAMADLSANLALGAGVALSPKQSPALELAAPPDHNSFRDASGTYFFYVNQQVDGLEVVNSVATVALDKFGNPVARHSAWVDMAKEKRPSLSRRRAEISATDAVVAAAAALGETLKASSIKASAPDADGKISFTGLSGLVSAETKLYKTATALRKVWVVTMPLKTSYINAFVDKETGKVIGSSDWSSSARPTRDGTRIVKRDTDGSKPPAFVRSSLDDIMERGAARGGKVGLAKRDDKTREPAERGYARGGKVGLTKRDDEPREPIERAPAGNRAILFKRDDKAREPAERGAARGGKVGFNKRDDKPREPIERAPAGNRAILFKRDEESAGEVSGRTGKEILTKRAGNLPNTQYNVIPLGNFDPRKGGFKLVVNPVDAVASPLGWHDTGSGSVSATQGNNVAAFDNSGRSSVLAPQEATDFAFEFIADDIRQDPSEYTDASVTNAFFIANVYHDILSKFGFDEKSGNFQQINLAKQGGKDGDAVLASIQDVSGTDNANFVSPPDGQPGVMRMFVFTSTDPKRDGALENNIVVHELTHGLSNRLTGGPDNANCLQTVEAGGMGEGWSDMVAMTLEFSGKDKRTVNRVIGGYSSNAPAGLRQFVYSTDLNTSPLTYGDIAKDNEVHAVGEIWAAMLFEVYWNMVDKLGFQGGIRDNAKSGKGNTVFLQFLVDAMKLQPCNPTFVQARDAIIKADKLANRGANRCEIIRGFAKRGLGINVVDNGAFVNNFDIPADCE</sequence>
<feature type="compositionally biased region" description="Basic and acidic residues" evidence="12">
    <location>
        <begin position="294"/>
        <end position="308"/>
    </location>
</feature>
<dbReference type="EMBL" id="JADGIZ020000004">
    <property type="protein sequence ID" value="KAL2919067.1"/>
    <property type="molecule type" value="Genomic_DNA"/>
</dbReference>
<evidence type="ECO:0000256" key="11">
    <source>
        <dbReference type="RuleBase" id="RU364017"/>
    </source>
</evidence>
<comment type="similarity">
    <text evidence="3 11">Belongs to the peptidase M36 family.</text>
</comment>
<accession>A0ABR4NHS1</accession>
<evidence type="ECO:0000256" key="13">
    <source>
        <dbReference type="SAM" id="SignalP"/>
    </source>
</evidence>
<feature type="compositionally biased region" description="Basic and acidic residues" evidence="12">
    <location>
        <begin position="317"/>
        <end position="328"/>
    </location>
</feature>
<dbReference type="Gene3D" id="1.10.390.10">
    <property type="entry name" value="Neutral Protease Domain 2"/>
    <property type="match status" value="1"/>
</dbReference>
<evidence type="ECO:0000256" key="8">
    <source>
        <dbReference type="ARBA" id="ARBA00022833"/>
    </source>
</evidence>
<feature type="region of interest" description="Disordered" evidence="12">
    <location>
        <begin position="342"/>
        <end position="373"/>
    </location>
</feature>
<feature type="compositionally biased region" description="Basic and acidic residues" evidence="12">
    <location>
        <begin position="342"/>
        <end position="353"/>
    </location>
</feature>
<dbReference type="InterPro" id="IPR027268">
    <property type="entry name" value="Peptidase_M4/M1_CTD_sf"/>
</dbReference>
<evidence type="ECO:0000256" key="12">
    <source>
        <dbReference type="SAM" id="MobiDB-lite"/>
    </source>
</evidence>
<dbReference type="CDD" id="cd09596">
    <property type="entry name" value="M36"/>
    <property type="match status" value="1"/>
</dbReference>
<evidence type="ECO:0000256" key="2">
    <source>
        <dbReference type="ARBA" id="ARBA00004613"/>
    </source>
</evidence>
<name>A0ABR4NHS1_9FUNG</name>
<evidence type="ECO:0000313" key="15">
    <source>
        <dbReference type="Proteomes" id="UP001527925"/>
    </source>
</evidence>
<dbReference type="InterPro" id="IPR001842">
    <property type="entry name" value="Peptidase_M36"/>
</dbReference>
<keyword evidence="9 11" id="KW-0482">Metalloprotease</keyword>
<keyword evidence="7 11" id="KW-0378">Hydrolase</keyword>
<dbReference type="Proteomes" id="UP001527925">
    <property type="component" value="Unassembled WGS sequence"/>
</dbReference>
<protein>
    <recommendedName>
        <fullName evidence="11">Extracellular metalloproteinase</fullName>
        <ecNumber evidence="11">3.4.24.-</ecNumber>
    </recommendedName>
    <alternativeName>
        <fullName evidence="11">Fungalysin</fullName>
    </alternativeName>
</protein>
<organism evidence="14 15">
    <name type="scientific">Polyrhizophydium stewartii</name>
    <dbReference type="NCBI Taxonomy" id="2732419"/>
    <lineage>
        <taxon>Eukaryota</taxon>
        <taxon>Fungi</taxon>
        <taxon>Fungi incertae sedis</taxon>
        <taxon>Chytridiomycota</taxon>
        <taxon>Chytridiomycota incertae sedis</taxon>
        <taxon>Chytridiomycetes</taxon>
        <taxon>Rhizophydiales</taxon>
        <taxon>Rhizophydiales incertae sedis</taxon>
        <taxon>Polyrhizophydium</taxon>
    </lineage>
</organism>
<dbReference type="Pfam" id="PF02128">
    <property type="entry name" value="Peptidase_M36"/>
    <property type="match status" value="1"/>
</dbReference>
<evidence type="ECO:0000256" key="7">
    <source>
        <dbReference type="ARBA" id="ARBA00022801"/>
    </source>
</evidence>